<keyword evidence="3" id="KW-1185">Reference proteome</keyword>
<comment type="caution">
    <text evidence="2">The sequence shown here is derived from an EMBL/GenBank/DDBJ whole genome shotgun (WGS) entry which is preliminary data.</text>
</comment>
<evidence type="ECO:0000313" key="3">
    <source>
        <dbReference type="Proteomes" id="UP000600918"/>
    </source>
</evidence>
<gene>
    <name evidence="2" type="ORF">H0235_006053</name>
</gene>
<evidence type="ECO:0000313" key="2">
    <source>
        <dbReference type="EMBL" id="KAF7429655.1"/>
    </source>
</evidence>
<organism evidence="2 3">
    <name type="scientific">Vespula pensylvanica</name>
    <name type="common">Western yellow jacket</name>
    <name type="synonym">Wasp</name>
    <dbReference type="NCBI Taxonomy" id="30213"/>
    <lineage>
        <taxon>Eukaryota</taxon>
        <taxon>Metazoa</taxon>
        <taxon>Ecdysozoa</taxon>
        <taxon>Arthropoda</taxon>
        <taxon>Hexapoda</taxon>
        <taxon>Insecta</taxon>
        <taxon>Pterygota</taxon>
        <taxon>Neoptera</taxon>
        <taxon>Endopterygota</taxon>
        <taxon>Hymenoptera</taxon>
        <taxon>Apocrita</taxon>
        <taxon>Aculeata</taxon>
        <taxon>Vespoidea</taxon>
        <taxon>Vespidae</taxon>
        <taxon>Vespinae</taxon>
        <taxon>Vespula</taxon>
    </lineage>
</organism>
<protein>
    <submittedName>
        <fullName evidence="2">Uncharacterized protein</fullName>
    </submittedName>
</protein>
<accession>A0A834P5W1</accession>
<proteinExistence type="predicted"/>
<feature type="region of interest" description="Disordered" evidence="1">
    <location>
        <begin position="95"/>
        <end position="128"/>
    </location>
</feature>
<dbReference type="EMBL" id="JACSDY010000004">
    <property type="protein sequence ID" value="KAF7429655.1"/>
    <property type="molecule type" value="Genomic_DNA"/>
</dbReference>
<evidence type="ECO:0000256" key="1">
    <source>
        <dbReference type="SAM" id="MobiDB-lite"/>
    </source>
</evidence>
<feature type="compositionally biased region" description="Low complexity" evidence="1">
    <location>
        <begin position="100"/>
        <end position="117"/>
    </location>
</feature>
<reference evidence="2" key="1">
    <citation type="journal article" date="2020" name="G3 (Bethesda)">
        <title>High-Quality Assemblies for Three Invasive Social Wasps from the &lt;i&gt;Vespula&lt;/i&gt; Genus.</title>
        <authorList>
            <person name="Harrop T.W.R."/>
            <person name="Guhlin J."/>
            <person name="McLaughlin G.M."/>
            <person name="Permina E."/>
            <person name="Stockwell P."/>
            <person name="Gilligan J."/>
            <person name="Le Lec M.F."/>
            <person name="Gruber M.A.M."/>
            <person name="Quinn O."/>
            <person name="Lovegrove M."/>
            <person name="Duncan E.J."/>
            <person name="Remnant E.J."/>
            <person name="Van Eeckhoven J."/>
            <person name="Graham B."/>
            <person name="Knapp R.A."/>
            <person name="Langford K.W."/>
            <person name="Kronenberg Z."/>
            <person name="Press M.O."/>
            <person name="Eacker S.M."/>
            <person name="Wilson-Rankin E.E."/>
            <person name="Purcell J."/>
            <person name="Lester P.J."/>
            <person name="Dearden P.K."/>
        </authorList>
    </citation>
    <scope>NUCLEOTIDE SEQUENCE</scope>
    <source>
        <strain evidence="2">Volc-1</strain>
    </source>
</reference>
<dbReference type="Proteomes" id="UP000600918">
    <property type="component" value="Unassembled WGS sequence"/>
</dbReference>
<name>A0A834P5W1_VESPE</name>
<feature type="compositionally biased region" description="Basic and acidic residues" evidence="1">
    <location>
        <begin position="118"/>
        <end position="128"/>
    </location>
</feature>
<sequence length="176" mass="19780">MWWGPRNSVRIREIPNESKRADPRKSGSRLSRILSCKLRLRSGDRGSRVLLSSLQRPKVTLADVSCVQELARQLLLPHLRSKCINKVGGAWNHRSEVPATTTTTSSSSSSSSSCDTTCSEHERRTERVEVLRRKREKDVAKFSGHTDSDAYVVGGTRYSVVARRRVGDDKSWVTTL</sequence>
<dbReference type="AlphaFoldDB" id="A0A834P5W1"/>